<proteinExistence type="predicted"/>
<keyword evidence="3" id="KW-1185">Reference proteome</keyword>
<dbReference type="EMBL" id="JAWHQM010000045">
    <property type="protein sequence ID" value="KAK5634864.1"/>
    <property type="molecule type" value="Genomic_DNA"/>
</dbReference>
<comment type="caution">
    <text evidence="2">The sequence shown here is derived from an EMBL/GenBank/DDBJ whole genome shotgun (WGS) entry which is preliminary data.</text>
</comment>
<sequence length="68" mass="7439">MKVAYIAVVNPDLGGILNLNEVFALGRVMEVKVLENDIRCPLDSETTIRQARHRSRSDDGSVAGQVSN</sequence>
<dbReference type="AlphaFoldDB" id="A0AAN7V3R9"/>
<name>A0AAN7V3R9_9PEZI</name>
<dbReference type="Proteomes" id="UP001305414">
    <property type="component" value="Unassembled WGS sequence"/>
</dbReference>
<protein>
    <submittedName>
        <fullName evidence="2">Uncharacterized protein</fullName>
    </submittedName>
</protein>
<organism evidence="2 3">
    <name type="scientific">Xylaria bambusicola</name>
    <dbReference type="NCBI Taxonomy" id="326684"/>
    <lineage>
        <taxon>Eukaryota</taxon>
        <taxon>Fungi</taxon>
        <taxon>Dikarya</taxon>
        <taxon>Ascomycota</taxon>
        <taxon>Pezizomycotina</taxon>
        <taxon>Sordariomycetes</taxon>
        <taxon>Xylariomycetidae</taxon>
        <taxon>Xylariales</taxon>
        <taxon>Xylariaceae</taxon>
        <taxon>Xylaria</taxon>
    </lineage>
</organism>
<evidence type="ECO:0000313" key="2">
    <source>
        <dbReference type="EMBL" id="KAK5634864.1"/>
    </source>
</evidence>
<gene>
    <name evidence="2" type="ORF">RRF57_010577</name>
</gene>
<evidence type="ECO:0000256" key="1">
    <source>
        <dbReference type="SAM" id="MobiDB-lite"/>
    </source>
</evidence>
<reference evidence="2 3" key="1">
    <citation type="submission" date="2023-10" db="EMBL/GenBank/DDBJ databases">
        <title>Draft genome sequence of Xylaria bambusicola isolate GMP-LS, the root and basal stem rot pathogen of sugarcane in Indonesia.</title>
        <authorList>
            <person name="Selvaraj P."/>
            <person name="Muralishankar V."/>
            <person name="Muruganantham S."/>
            <person name="Sp S."/>
            <person name="Haryani S."/>
            <person name="Lau K.J.X."/>
            <person name="Naqvi N.I."/>
        </authorList>
    </citation>
    <scope>NUCLEOTIDE SEQUENCE [LARGE SCALE GENOMIC DNA]</scope>
    <source>
        <strain evidence="2">GMP-LS</strain>
    </source>
</reference>
<evidence type="ECO:0000313" key="3">
    <source>
        <dbReference type="Proteomes" id="UP001305414"/>
    </source>
</evidence>
<feature type="region of interest" description="Disordered" evidence="1">
    <location>
        <begin position="49"/>
        <end position="68"/>
    </location>
</feature>
<accession>A0AAN7V3R9</accession>